<sequence length="48" mass="5716">MGYVLDVSQCMAIQDLLEIQSGKISLEEFKEKWSEYVMDDRKSERSLW</sequence>
<name>A0AAJ1WSQ8_9BACL</name>
<evidence type="ECO:0000313" key="1">
    <source>
        <dbReference type="EMBL" id="MDQ0416201.1"/>
    </source>
</evidence>
<protein>
    <submittedName>
        <fullName evidence="1">Uncharacterized protein</fullName>
    </submittedName>
</protein>
<organism evidence="1 2">
    <name type="scientific">Croceifilum oryzae</name>
    <dbReference type="NCBI Taxonomy" id="1553429"/>
    <lineage>
        <taxon>Bacteria</taxon>
        <taxon>Bacillati</taxon>
        <taxon>Bacillota</taxon>
        <taxon>Bacilli</taxon>
        <taxon>Bacillales</taxon>
        <taxon>Thermoactinomycetaceae</taxon>
        <taxon>Croceifilum</taxon>
    </lineage>
</organism>
<accession>A0AAJ1WSQ8</accession>
<dbReference type="EMBL" id="JAUSUV010000002">
    <property type="protein sequence ID" value="MDQ0416201.1"/>
    <property type="molecule type" value="Genomic_DNA"/>
</dbReference>
<gene>
    <name evidence="1" type="ORF">J2Z48_000365</name>
</gene>
<keyword evidence="2" id="KW-1185">Reference proteome</keyword>
<evidence type="ECO:0000313" key="2">
    <source>
        <dbReference type="Proteomes" id="UP001238450"/>
    </source>
</evidence>
<reference evidence="1 2" key="1">
    <citation type="submission" date="2023-07" db="EMBL/GenBank/DDBJ databases">
        <title>Genomic Encyclopedia of Type Strains, Phase IV (KMG-IV): sequencing the most valuable type-strain genomes for metagenomic binning, comparative biology and taxonomic classification.</title>
        <authorList>
            <person name="Goeker M."/>
        </authorList>
    </citation>
    <scope>NUCLEOTIDE SEQUENCE [LARGE SCALE GENOMIC DNA]</scope>
    <source>
        <strain evidence="1 2">DSM 46876</strain>
    </source>
</reference>
<comment type="caution">
    <text evidence="1">The sequence shown here is derived from an EMBL/GenBank/DDBJ whole genome shotgun (WGS) entry which is preliminary data.</text>
</comment>
<dbReference type="AlphaFoldDB" id="A0AAJ1WSQ8"/>
<proteinExistence type="predicted"/>
<dbReference type="RefSeq" id="WP_307250449.1">
    <property type="nucleotide sequence ID" value="NZ_JAUSUV010000002.1"/>
</dbReference>
<dbReference type="Proteomes" id="UP001238450">
    <property type="component" value="Unassembled WGS sequence"/>
</dbReference>